<dbReference type="Pfam" id="PF00430">
    <property type="entry name" value="ATP-synt_B"/>
    <property type="match status" value="1"/>
</dbReference>
<comment type="caution">
    <text evidence="14">The sequence shown here is derived from an EMBL/GenBank/DDBJ whole genome shotgun (WGS) entry which is preliminary data.</text>
</comment>
<keyword evidence="1 11" id="KW-0813">Transport</keyword>
<dbReference type="GO" id="GO:0046933">
    <property type="term" value="F:proton-transporting ATP synthase activity, rotational mechanism"/>
    <property type="evidence" value="ECO:0007669"/>
    <property type="project" value="UniProtKB-UniRule"/>
</dbReference>
<organism evidence="14 15">
    <name type="scientific">Candidatus Roizmanbacteria bacterium GW2011_GWC2_34_23</name>
    <dbReference type="NCBI Taxonomy" id="1618484"/>
    <lineage>
        <taxon>Bacteria</taxon>
        <taxon>Candidatus Roizmaniibacteriota</taxon>
    </lineage>
</organism>
<reference evidence="14 15" key="1">
    <citation type="journal article" date="2015" name="Nature">
        <title>rRNA introns, odd ribosomes, and small enigmatic genomes across a large radiation of phyla.</title>
        <authorList>
            <person name="Brown C.T."/>
            <person name="Hug L.A."/>
            <person name="Thomas B.C."/>
            <person name="Sharon I."/>
            <person name="Castelle C.J."/>
            <person name="Singh A."/>
            <person name="Wilkins M.J."/>
            <person name="Williams K.H."/>
            <person name="Banfield J.F."/>
        </authorList>
    </citation>
    <scope>NUCLEOTIDE SEQUENCE [LARGE SCALE GENOMIC DNA]</scope>
</reference>
<accession>A0A0G0AWW6</accession>
<dbReference type="GO" id="GO:0045259">
    <property type="term" value="C:proton-transporting ATP synthase complex"/>
    <property type="evidence" value="ECO:0007669"/>
    <property type="project" value="UniProtKB-KW"/>
</dbReference>
<gene>
    <name evidence="11" type="primary">atpF</name>
    <name evidence="14" type="ORF">UR56_C0010G0002</name>
</gene>
<comment type="similarity">
    <text evidence="11 12">Belongs to the ATPase B chain family.</text>
</comment>
<dbReference type="STRING" id="1618484.UR56_C0010G0002"/>
<evidence type="ECO:0000256" key="6">
    <source>
        <dbReference type="ARBA" id="ARBA00023065"/>
    </source>
</evidence>
<keyword evidence="4 11" id="KW-0375">Hydrogen ion transport</keyword>
<keyword evidence="6 11" id="KW-0406">Ion transport</keyword>
<keyword evidence="2 11" id="KW-0138">CF(0)</keyword>
<evidence type="ECO:0000313" key="15">
    <source>
        <dbReference type="Proteomes" id="UP000034004"/>
    </source>
</evidence>
<evidence type="ECO:0000256" key="10">
    <source>
        <dbReference type="ARBA" id="ARBA00037847"/>
    </source>
</evidence>
<feature type="transmembrane region" description="Helical" evidence="11">
    <location>
        <begin position="6"/>
        <end position="25"/>
    </location>
</feature>
<evidence type="ECO:0000256" key="12">
    <source>
        <dbReference type="RuleBase" id="RU003848"/>
    </source>
</evidence>
<evidence type="ECO:0000256" key="4">
    <source>
        <dbReference type="ARBA" id="ARBA00022781"/>
    </source>
</evidence>
<keyword evidence="13" id="KW-0175">Coiled coil</keyword>
<dbReference type="HAMAP" id="MF_01398">
    <property type="entry name" value="ATP_synth_b_bprime"/>
    <property type="match status" value="1"/>
</dbReference>
<evidence type="ECO:0000256" key="5">
    <source>
        <dbReference type="ARBA" id="ARBA00022989"/>
    </source>
</evidence>
<dbReference type="CDD" id="cd06503">
    <property type="entry name" value="ATP-synt_Fo_b"/>
    <property type="match status" value="1"/>
</dbReference>
<evidence type="ECO:0000256" key="9">
    <source>
        <dbReference type="ARBA" id="ARBA00025198"/>
    </source>
</evidence>
<evidence type="ECO:0000256" key="3">
    <source>
        <dbReference type="ARBA" id="ARBA00022692"/>
    </source>
</evidence>
<comment type="function">
    <text evidence="11">Component of the F(0) channel, it forms part of the peripheral stalk, linking F(1) to F(0).</text>
</comment>
<dbReference type="AlphaFoldDB" id="A0A0G0AWW6"/>
<evidence type="ECO:0000256" key="1">
    <source>
        <dbReference type="ARBA" id="ARBA00022448"/>
    </source>
</evidence>
<keyword evidence="5 11" id="KW-1133">Transmembrane helix</keyword>
<keyword evidence="11" id="KW-1003">Cell membrane</keyword>
<dbReference type="GO" id="GO:0012505">
    <property type="term" value="C:endomembrane system"/>
    <property type="evidence" value="ECO:0007669"/>
    <property type="project" value="UniProtKB-SubCell"/>
</dbReference>
<evidence type="ECO:0000256" key="2">
    <source>
        <dbReference type="ARBA" id="ARBA00022547"/>
    </source>
</evidence>
<evidence type="ECO:0000256" key="11">
    <source>
        <dbReference type="HAMAP-Rule" id="MF_01398"/>
    </source>
</evidence>
<evidence type="ECO:0000256" key="8">
    <source>
        <dbReference type="ARBA" id="ARBA00023310"/>
    </source>
</evidence>
<comment type="subunit">
    <text evidence="11">F-type ATPases have 2 components, F(1) - the catalytic core - and F(0) - the membrane proton channel. F(1) has five subunits: alpha(3), beta(3), gamma(1), delta(1), epsilon(1). F(0) has three main subunits: a(1), b(2) and c(10-14). The alpha and beta chains form an alternating ring which encloses part of the gamma chain. F(1) is attached to F(0) by a central stalk formed by the gamma and epsilon chains, while a peripheral stalk is formed by the delta and b chains.</text>
</comment>
<name>A0A0G0AWW6_9BACT</name>
<keyword evidence="7 11" id="KW-0472">Membrane</keyword>
<dbReference type="GO" id="GO:0005886">
    <property type="term" value="C:plasma membrane"/>
    <property type="evidence" value="ECO:0007669"/>
    <property type="project" value="UniProtKB-SubCell"/>
</dbReference>
<keyword evidence="8 11" id="KW-0066">ATP synthesis</keyword>
<proteinExistence type="inferred from homology"/>
<feature type="coiled-coil region" evidence="13">
    <location>
        <begin position="37"/>
        <end position="123"/>
    </location>
</feature>
<evidence type="ECO:0000313" key="14">
    <source>
        <dbReference type="EMBL" id="KKP61549.1"/>
    </source>
</evidence>
<dbReference type="EMBL" id="LBPR01000010">
    <property type="protein sequence ID" value="KKP61549.1"/>
    <property type="molecule type" value="Genomic_DNA"/>
</dbReference>
<dbReference type="InterPro" id="IPR002146">
    <property type="entry name" value="ATP_synth_b/b'su_bac/chlpt"/>
</dbReference>
<comment type="function">
    <text evidence="9 11">F(1)F(0) ATP synthase produces ATP from ADP in the presence of a proton or sodium gradient. F-type ATPases consist of two structural domains, F(1) containing the extramembraneous catalytic core and F(0) containing the membrane proton channel, linked together by a central stalk and a peripheral stalk. During catalysis, ATP synthesis in the catalytic domain of F(1) is coupled via a rotary mechanism of the central stalk subunits to proton translocation.</text>
</comment>
<sequence>MENLGIDGKLLLAQMINFILFFFLVKKFVVKPFTAFLNQERTNEEEKNKLLEKLKKSEEASVEAEKKAKEKMKKEFDVLFIQAKKEAQSIRADLIKQAEIDALEIKDKNKKLLEEEKNLLYREVKDKIIKTSLMIVESALKESLDEVSRKKVTGAIIKNYEGKVNFNEN</sequence>
<protein>
    <recommendedName>
        <fullName evidence="11">ATP synthase subunit b</fullName>
    </recommendedName>
    <alternativeName>
        <fullName evidence="11">ATP synthase F(0) sector subunit b</fullName>
    </alternativeName>
    <alternativeName>
        <fullName evidence="11">ATPase subunit I</fullName>
    </alternativeName>
    <alternativeName>
        <fullName evidence="11">F-type ATPase subunit b</fullName>
        <shortName evidence="11">F-ATPase subunit b</shortName>
    </alternativeName>
</protein>
<evidence type="ECO:0000256" key="13">
    <source>
        <dbReference type="SAM" id="Coils"/>
    </source>
</evidence>
<comment type="subcellular location">
    <subcellularLocation>
        <location evidence="11">Cell membrane</location>
        <topology evidence="11">Single-pass membrane protein</topology>
    </subcellularLocation>
    <subcellularLocation>
        <location evidence="10">Endomembrane system</location>
        <topology evidence="10">Single-pass membrane protein</topology>
    </subcellularLocation>
</comment>
<evidence type="ECO:0000256" key="7">
    <source>
        <dbReference type="ARBA" id="ARBA00023136"/>
    </source>
</evidence>
<keyword evidence="3 11" id="KW-0812">Transmembrane</keyword>
<dbReference type="Proteomes" id="UP000034004">
    <property type="component" value="Unassembled WGS sequence"/>
</dbReference>